<evidence type="ECO:0000313" key="5">
    <source>
        <dbReference type="Proteomes" id="UP000557656"/>
    </source>
</evidence>
<sequence>MTVAQALFGAHSPEAKLTVWQQLFVWLIALGGALVGLLLVPTLVFSDLLNDLTAQRALGHATVLTSSHLWGLALSLVFAVFSSVIAGGVLKMATNNSPIQWSAYALLLSLCALAAATYFISEARPAFSGPSAKGTVWVMPWLGTIAVLLGWTLKAPWDRSAQIVSEKTTEVTGWLDKPDAFTKAVTSRFAAFPLLAAEVLEAKDRKAPLEPE</sequence>
<evidence type="ECO:0000313" key="2">
    <source>
        <dbReference type="EMBL" id="NNG54942.1"/>
    </source>
</evidence>
<keyword evidence="1" id="KW-0472">Membrane</keyword>
<name>A0A7Y7QYH7_9SPHN</name>
<dbReference type="EMBL" id="JABYQV010000014">
    <property type="protein sequence ID" value="NVP32373.1"/>
    <property type="molecule type" value="Genomic_DNA"/>
</dbReference>
<keyword evidence="1" id="KW-0812">Transmembrane</keyword>
<feature type="transmembrane region" description="Helical" evidence="1">
    <location>
        <begin position="23"/>
        <end position="49"/>
    </location>
</feature>
<keyword evidence="1" id="KW-1133">Transmembrane helix</keyword>
<dbReference type="EMBL" id="JABEOV010000024">
    <property type="protein sequence ID" value="NNG54942.1"/>
    <property type="molecule type" value="Genomic_DNA"/>
</dbReference>
<gene>
    <name evidence="2" type="ORF">HKX05_16465</name>
    <name evidence="3" type="ORF">HLV41_15115</name>
</gene>
<evidence type="ECO:0000256" key="1">
    <source>
        <dbReference type="SAM" id="Phobius"/>
    </source>
</evidence>
<organism evidence="3 4">
    <name type="scientific">Sphingomonas sanguinis</name>
    <dbReference type="NCBI Taxonomy" id="33051"/>
    <lineage>
        <taxon>Bacteria</taxon>
        <taxon>Pseudomonadati</taxon>
        <taxon>Pseudomonadota</taxon>
        <taxon>Alphaproteobacteria</taxon>
        <taxon>Sphingomonadales</taxon>
        <taxon>Sphingomonadaceae</taxon>
        <taxon>Sphingomonas</taxon>
    </lineage>
</organism>
<comment type="caution">
    <text evidence="3">The sequence shown here is derived from an EMBL/GenBank/DDBJ whole genome shotgun (WGS) entry which is preliminary data.</text>
</comment>
<feature type="transmembrane region" description="Helical" evidence="1">
    <location>
        <begin position="69"/>
        <end position="89"/>
    </location>
</feature>
<protein>
    <submittedName>
        <fullName evidence="3">Uncharacterized protein</fullName>
    </submittedName>
</protein>
<evidence type="ECO:0000313" key="4">
    <source>
        <dbReference type="Proteomes" id="UP000531581"/>
    </source>
</evidence>
<dbReference type="AlphaFoldDB" id="A0A7Y7QYH7"/>
<reference evidence="4 5" key="1">
    <citation type="submission" date="2020-05" db="EMBL/GenBank/DDBJ databases">
        <title>Draft Genome Sequences of Sphingomonas sp. Isolated from the International Space Station.</title>
        <authorList>
            <person name="Bijlani S."/>
            <person name="Singh N.K."/>
            <person name="Mason C.E."/>
            <person name="Wang C.C."/>
            <person name="Venkateswaran K."/>
        </authorList>
    </citation>
    <scope>NUCLEOTIDE SEQUENCE [LARGE SCALE GENOMIC DNA]</scope>
    <source>
        <strain evidence="2 5">IIF7SW-B5</strain>
        <strain evidence="3">ISS-IIF7SWP</strain>
    </source>
</reference>
<keyword evidence="5" id="KW-1185">Reference proteome</keyword>
<proteinExistence type="predicted"/>
<feature type="transmembrane region" description="Helical" evidence="1">
    <location>
        <begin position="135"/>
        <end position="153"/>
    </location>
</feature>
<evidence type="ECO:0000313" key="3">
    <source>
        <dbReference type="EMBL" id="NVP32373.1"/>
    </source>
</evidence>
<accession>A0A7Y7QYH7</accession>
<dbReference type="Proteomes" id="UP000557656">
    <property type="component" value="Unassembled WGS sequence"/>
</dbReference>
<dbReference type="RefSeq" id="WP_170171210.1">
    <property type="nucleotide sequence ID" value="NZ_JABEOV010000024.1"/>
</dbReference>
<feature type="transmembrane region" description="Helical" evidence="1">
    <location>
        <begin position="101"/>
        <end position="120"/>
    </location>
</feature>
<dbReference type="Proteomes" id="UP000531581">
    <property type="component" value="Unassembled WGS sequence"/>
</dbReference>